<feature type="transmembrane region" description="Helical" evidence="9">
    <location>
        <begin position="200"/>
        <end position="219"/>
    </location>
</feature>
<evidence type="ECO:0000256" key="1">
    <source>
        <dbReference type="ARBA" id="ARBA00004477"/>
    </source>
</evidence>
<keyword evidence="4" id="KW-0256">Endoplasmic reticulum</keyword>
<feature type="transmembrane region" description="Helical" evidence="9">
    <location>
        <begin position="255"/>
        <end position="275"/>
    </location>
</feature>
<evidence type="ECO:0000256" key="6">
    <source>
        <dbReference type="ARBA" id="ARBA00023136"/>
    </source>
</evidence>
<feature type="region of interest" description="Disordered" evidence="8">
    <location>
        <begin position="432"/>
        <end position="456"/>
    </location>
</feature>
<evidence type="ECO:0000313" key="11">
    <source>
        <dbReference type="EMBL" id="KZV99226.1"/>
    </source>
</evidence>
<evidence type="ECO:0000256" key="5">
    <source>
        <dbReference type="ARBA" id="ARBA00022989"/>
    </source>
</evidence>
<dbReference type="FunCoup" id="A0A165MGF1">
    <property type="interactions" value="376"/>
</dbReference>
<keyword evidence="5 9" id="KW-1133">Transmembrane helix</keyword>
<comment type="similarity">
    <text evidence="7">Belongs to the type 2 lipid phosphate phosphatase family.</text>
</comment>
<feature type="transmembrane region" description="Helical" evidence="9">
    <location>
        <begin position="287"/>
        <end position="306"/>
    </location>
</feature>
<evidence type="ECO:0000256" key="4">
    <source>
        <dbReference type="ARBA" id="ARBA00022824"/>
    </source>
</evidence>
<dbReference type="Proteomes" id="UP000077266">
    <property type="component" value="Unassembled WGS sequence"/>
</dbReference>
<dbReference type="STRING" id="1314781.A0A165MGF1"/>
<evidence type="ECO:0000256" key="2">
    <source>
        <dbReference type="ARBA" id="ARBA00022692"/>
    </source>
</evidence>
<dbReference type="PANTHER" id="PTHR14969">
    <property type="entry name" value="SPHINGOSINE-1-PHOSPHATE PHOSPHOHYDROLASE"/>
    <property type="match status" value="1"/>
</dbReference>
<dbReference type="InterPro" id="IPR036938">
    <property type="entry name" value="PAP2/HPO_sf"/>
</dbReference>
<evidence type="ECO:0000256" key="8">
    <source>
        <dbReference type="SAM" id="MobiDB-lite"/>
    </source>
</evidence>
<protein>
    <recommendedName>
        <fullName evidence="10">Phosphatidic acid phosphatase type 2/haloperoxidase domain-containing protein</fullName>
    </recommendedName>
</protein>
<gene>
    <name evidence="11" type="ORF">EXIGLDRAFT_605949</name>
</gene>
<dbReference type="Pfam" id="PF01569">
    <property type="entry name" value="PAP2"/>
    <property type="match status" value="1"/>
</dbReference>
<evidence type="ECO:0000256" key="9">
    <source>
        <dbReference type="SAM" id="Phobius"/>
    </source>
</evidence>
<dbReference type="PANTHER" id="PTHR14969:SF28">
    <property type="entry name" value="DIHYDROSPHINGOSINE 1-PHOSPHATE PHOSPHATASE LCB3-RELATED"/>
    <property type="match status" value="1"/>
</dbReference>
<keyword evidence="2 9" id="KW-0812">Transmembrane</keyword>
<dbReference type="SUPFAM" id="SSF48317">
    <property type="entry name" value="Acid phosphatase/Vanadium-dependent haloperoxidase"/>
    <property type="match status" value="1"/>
</dbReference>
<feature type="domain" description="Phosphatidic acid phosphatase type 2/haloperoxidase" evidence="10">
    <location>
        <begin position="125"/>
        <end position="246"/>
    </location>
</feature>
<keyword evidence="12" id="KW-1185">Reference proteome</keyword>
<dbReference type="OrthoDB" id="301434at2759"/>
<dbReference type="InParanoid" id="A0A165MGF1"/>
<reference evidence="11 12" key="1">
    <citation type="journal article" date="2016" name="Mol. Biol. Evol.">
        <title>Comparative Genomics of Early-Diverging Mushroom-Forming Fungi Provides Insights into the Origins of Lignocellulose Decay Capabilities.</title>
        <authorList>
            <person name="Nagy L.G."/>
            <person name="Riley R."/>
            <person name="Tritt A."/>
            <person name="Adam C."/>
            <person name="Daum C."/>
            <person name="Floudas D."/>
            <person name="Sun H."/>
            <person name="Yadav J.S."/>
            <person name="Pangilinan J."/>
            <person name="Larsson K.H."/>
            <person name="Matsuura K."/>
            <person name="Barry K."/>
            <person name="Labutti K."/>
            <person name="Kuo R."/>
            <person name="Ohm R.A."/>
            <person name="Bhattacharya S.S."/>
            <person name="Shirouzu T."/>
            <person name="Yoshinaga Y."/>
            <person name="Martin F.M."/>
            <person name="Grigoriev I.V."/>
            <person name="Hibbett D.S."/>
        </authorList>
    </citation>
    <scope>NUCLEOTIDE SEQUENCE [LARGE SCALE GENOMIC DNA]</scope>
    <source>
        <strain evidence="11 12">HHB12029</strain>
    </source>
</reference>
<sequence length="508" mass="57093">MEPQPAAVSAQARANFYGLTREPELSATVVDDISPDLVDPIPDERPGTQPEEVYVAAMAWWRLAMRTAVMKNLETESRILGAMQERIRSPWLDNYFVYTSSLGTHTFFMIFLPAFFFFGRDEEGRGLLYMLTIGVYVSSFIKDLVCAPRPFAPPVTRLTIGNHHLEYGFPSTHSTNSVSIALYFHSLAYDLYQTGAWPEWAYYVSVVVLVWYTFSIVFGRLYTGMHSFTDCAVGTLLGSSLWFVHWTYGSTVDRWITNGGWHVPALVIPVALFAIRVHPQPVDDCPCFDDAIACIAVVMGAFLARWHSVNAGFDYASDFYGTRTPGWQKRDWQDWSIWVTLSAFKLVSGVVAIALWRMLVKFIMHTILPPIYRSLARIATLPNRRFYIPATDYSTLPTEKTLQPIPSVIDLPSTLHAHTTVSLPRNHVYRKVGGNEGPKLRGSKRNGRAATPTSKEEDMLTVVLDSDVEPVKHYDADVLTKIIVYTGISILATELVPLTFELLGLGLN</sequence>
<evidence type="ECO:0000313" key="12">
    <source>
        <dbReference type="Proteomes" id="UP000077266"/>
    </source>
</evidence>
<dbReference type="InterPro" id="IPR000326">
    <property type="entry name" value="PAP2/HPO"/>
</dbReference>
<evidence type="ECO:0000256" key="7">
    <source>
        <dbReference type="ARBA" id="ARBA00038324"/>
    </source>
</evidence>
<dbReference type="SMART" id="SM00014">
    <property type="entry name" value="acidPPc"/>
    <property type="match status" value="1"/>
</dbReference>
<name>A0A165MGF1_EXIGL</name>
<evidence type="ECO:0000256" key="3">
    <source>
        <dbReference type="ARBA" id="ARBA00022801"/>
    </source>
</evidence>
<dbReference type="GO" id="GO:0042392">
    <property type="term" value="F:sphingosine-1-phosphate phosphatase activity"/>
    <property type="evidence" value="ECO:0007669"/>
    <property type="project" value="TreeGrafter"/>
</dbReference>
<feature type="transmembrane region" description="Helical" evidence="9">
    <location>
        <begin position="231"/>
        <end position="249"/>
    </location>
</feature>
<proteinExistence type="inferred from homology"/>
<organism evidence="11 12">
    <name type="scientific">Exidia glandulosa HHB12029</name>
    <dbReference type="NCBI Taxonomy" id="1314781"/>
    <lineage>
        <taxon>Eukaryota</taxon>
        <taxon>Fungi</taxon>
        <taxon>Dikarya</taxon>
        <taxon>Basidiomycota</taxon>
        <taxon>Agaricomycotina</taxon>
        <taxon>Agaricomycetes</taxon>
        <taxon>Auriculariales</taxon>
        <taxon>Exidiaceae</taxon>
        <taxon>Exidia</taxon>
    </lineage>
</organism>
<dbReference type="AlphaFoldDB" id="A0A165MGF1"/>
<keyword evidence="6 9" id="KW-0472">Membrane</keyword>
<dbReference type="EMBL" id="KV425911">
    <property type="protein sequence ID" value="KZV99226.1"/>
    <property type="molecule type" value="Genomic_DNA"/>
</dbReference>
<evidence type="ECO:0000259" key="10">
    <source>
        <dbReference type="SMART" id="SM00014"/>
    </source>
</evidence>
<feature type="transmembrane region" description="Helical" evidence="9">
    <location>
        <begin position="95"/>
        <end position="119"/>
    </location>
</feature>
<accession>A0A165MGF1</accession>
<dbReference type="CDD" id="cd03388">
    <property type="entry name" value="PAP2_SPPase1"/>
    <property type="match status" value="1"/>
</dbReference>
<dbReference type="Gene3D" id="1.20.144.10">
    <property type="entry name" value="Phosphatidic acid phosphatase type 2/haloperoxidase"/>
    <property type="match status" value="1"/>
</dbReference>
<feature type="transmembrane region" description="Helical" evidence="9">
    <location>
        <begin position="335"/>
        <end position="356"/>
    </location>
</feature>
<comment type="subcellular location">
    <subcellularLocation>
        <location evidence="1">Endoplasmic reticulum membrane</location>
        <topology evidence="1">Multi-pass membrane protein</topology>
    </subcellularLocation>
</comment>
<dbReference type="GO" id="GO:0005789">
    <property type="term" value="C:endoplasmic reticulum membrane"/>
    <property type="evidence" value="ECO:0007669"/>
    <property type="project" value="UniProtKB-SubCell"/>
</dbReference>
<keyword evidence="3" id="KW-0378">Hydrolase</keyword>